<evidence type="ECO:0000313" key="4">
    <source>
        <dbReference type="Proteomes" id="UP000001555"/>
    </source>
</evidence>
<dbReference type="VEuPathDB" id="VectorBase:ISCI021176"/>
<reference evidence="2 4" key="1">
    <citation type="submission" date="2008-03" db="EMBL/GenBank/DDBJ databases">
        <title>Annotation of Ixodes scapularis.</title>
        <authorList>
            <consortium name="Ixodes scapularis Genome Project Consortium"/>
            <person name="Caler E."/>
            <person name="Hannick L.I."/>
            <person name="Bidwell S."/>
            <person name="Joardar V."/>
            <person name="Thiagarajan M."/>
            <person name="Amedeo P."/>
            <person name="Galinsky K.J."/>
            <person name="Schobel S."/>
            <person name="Inman J."/>
            <person name="Hostetler J."/>
            <person name="Miller J."/>
            <person name="Hammond M."/>
            <person name="Megy K."/>
            <person name="Lawson D."/>
            <person name="Kodira C."/>
            <person name="Sutton G."/>
            <person name="Meyer J."/>
            <person name="Hill C.A."/>
            <person name="Birren B."/>
            <person name="Nene V."/>
            <person name="Collins F."/>
            <person name="Alarcon-Chaidez F."/>
            <person name="Wikel S."/>
            <person name="Strausberg R."/>
        </authorList>
    </citation>
    <scope>NUCLEOTIDE SEQUENCE [LARGE SCALE GENOMIC DNA]</scope>
    <source>
        <strain evidence="4">Wikel</strain>
        <strain evidence="2">Wikel colony</strain>
    </source>
</reference>
<evidence type="ECO:0000313" key="3">
    <source>
        <dbReference type="EnsemblMetazoa" id="ISCW021176-PA"/>
    </source>
</evidence>
<dbReference type="EnsemblMetazoa" id="ISCW021176-RA">
    <property type="protein sequence ID" value="ISCW021176-PA"/>
    <property type="gene ID" value="ISCW021176"/>
</dbReference>
<dbReference type="AlphaFoldDB" id="B7Q6F6"/>
<protein>
    <submittedName>
        <fullName evidence="2 3">Uncharacterized protein</fullName>
    </submittedName>
</protein>
<organism>
    <name type="scientific">Ixodes scapularis</name>
    <name type="common">Black-legged tick</name>
    <name type="synonym">Deer tick</name>
    <dbReference type="NCBI Taxonomy" id="6945"/>
    <lineage>
        <taxon>Eukaryota</taxon>
        <taxon>Metazoa</taxon>
        <taxon>Ecdysozoa</taxon>
        <taxon>Arthropoda</taxon>
        <taxon>Chelicerata</taxon>
        <taxon>Arachnida</taxon>
        <taxon>Acari</taxon>
        <taxon>Parasitiformes</taxon>
        <taxon>Ixodida</taxon>
        <taxon>Ixodoidea</taxon>
        <taxon>Ixodidae</taxon>
        <taxon>Ixodinae</taxon>
        <taxon>Ixodes</taxon>
    </lineage>
</organism>
<dbReference type="PaxDb" id="6945-B7Q6F6"/>
<dbReference type="EMBL" id="ABJB010553627">
    <property type="status" value="NOT_ANNOTATED_CDS"/>
    <property type="molecule type" value="Genomic_DNA"/>
</dbReference>
<evidence type="ECO:0000313" key="2">
    <source>
        <dbReference type="EMBL" id="EEC14428.1"/>
    </source>
</evidence>
<gene>
    <name evidence="2" type="ORF">IscW_ISCW021176</name>
</gene>
<name>B7Q6F6_IXOSC</name>
<sequence length="129" mass="14883">MQVQTLCFSGILRDEYEDSSNVAYKNAPKAPRAFEDSEEDKTDSDPYCGGKTNPTFWVNNRRAIKILNYEEQQEDDDIVCIIRRTRKLMGSEAVCKLSKELQVRKQVDFKNDGEDGDIVTDRYTHICGY</sequence>
<feature type="region of interest" description="Disordered" evidence="1">
    <location>
        <begin position="27"/>
        <end position="46"/>
    </location>
</feature>
<dbReference type="InParanoid" id="B7Q6F6"/>
<keyword evidence="4" id="KW-1185">Reference proteome</keyword>
<evidence type="ECO:0000256" key="1">
    <source>
        <dbReference type="SAM" id="MobiDB-lite"/>
    </source>
</evidence>
<dbReference type="HOGENOM" id="CLU_1951159_0_0_1"/>
<reference evidence="3" key="2">
    <citation type="submission" date="2020-05" db="UniProtKB">
        <authorList>
            <consortium name="EnsemblMetazoa"/>
        </authorList>
    </citation>
    <scope>IDENTIFICATION</scope>
    <source>
        <strain evidence="3">wikel</strain>
    </source>
</reference>
<dbReference type="VEuPathDB" id="VectorBase:ISCW021176"/>
<accession>B7Q6F6</accession>
<proteinExistence type="predicted"/>
<dbReference type="Proteomes" id="UP000001555">
    <property type="component" value="Unassembled WGS sequence"/>
</dbReference>
<dbReference type="EMBL" id="DS867245">
    <property type="protein sequence ID" value="EEC14428.1"/>
    <property type="molecule type" value="Genomic_DNA"/>
</dbReference>